<dbReference type="GO" id="GO:0016740">
    <property type="term" value="F:transferase activity"/>
    <property type="evidence" value="ECO:0007669"/>
    <property type="project" value="UniProtKB-KW"/>
</dbReference>
<proteinExistence type="predicted"/>
<dbReference type="InterPro" id="IPR043137">
    <property type="entry name" value="GGT_ssub_C"/>
</dbReference>
<dbReference type="InterPro" id="IPR043138">
    <property type="entry name" value="GGT_lsub"/>
</dbReference>
<accession>A0A6B2JF24</accession>
<dbReference type="Proteomes" id="UP000474757">
    <property type="component" value="Unassembled WGS sequence"/>
</dbReference>
<evidence type="ECO:0000313" key="2">
    <source>
        <dbReference type="Proteomes" id="UP000474757"/>
    </source>
</evidence>
<gene>
    <name evidence="1" type="ORF">GZA08_01080</name>
</gene>
<dbReference type="Pfam" id="PF01019">
    <property type="entry name" value="G_glu_transpept"/>
    <property type="match status" value="1"/>
</dbReference>
<evidence type="ECO:0000313" key="1">
    <source>
        <dbReference type="EMBL" id="NDU99562.1"/>
    </source>
</evidence>
<name>A0A6B2JF24_9RHOB</name>
<keyword evidence="2" id="KW-1185">Reference proteome</keyword>
<dbReference type="Gene3D" id="1.10.246.130">
    <property type="match status" value="1"/>
</dbReference>
<dbReference type="RefSeq" id="WP_163889160.1">
    <property type="nucleotide sequence ID" value="NZ_JAAFYS010000001.1"/>
</dbReference>
<reference evidence="1 2" key="1">
    <citation type="submission" date="2020-02" db="EMBL/GenBank/DDBJ databases">
        <title>Pseudoroseicyclus tamarix, sp. nov., isolated from offshore sediment of a Tamarix chinensis forest.</title>
        <authorList>
            <person name="Gai Y."/>
        </authorList>
    </citation>
    <scope>NUCLEOTIDE SEQUENCE [LARGE SCALE GENOMIC DNA]</scope>
    <source>
        <strain evidence="1 2">CLL3-39</strain>
    </source>
</reference>
<comment type="caution">
    <text evidence="1">The sequence shown here is derived from an EMBL/GenBank/DDBJ whole genome shotgun (WGS) entry which is preliminary data.</text>
</comment>
<protein>
    <submittedName>
        <fullName evidence="1">Gamma-glutamyltransferase family protein</fullName>
    </submittedName>
</protein>
<dbReference type="PANTHER" id="PTHR43881:SF1">
    <property type="entry name" value="GAMMA-GLUTAMYLTRANSPEPTIDASE (AFU_ORTHOLOGUE AFUA_4G13580)"/>
    <property type="match status" value="1"/>
</dbReference>
<dbReference type="AlphaFoldDB" id="A0A6B2JF24"/>
<organism evidence="1 2">
    <name type="scientific">Pseudoroseicyclus tamaricis</name>
    <dbReference type="NCBI Taxonomy" id="2705421"/>
    <lineage>
        <taxon>Bacteria</taxon>
        <taxon>Pseudomonadati</taxon>
        <taxon>Pseudomonadota</taxon>
        <taxon>Alphaproteobacteria</taxon>
        <taxon>Rhodobacterales</taxon>
        <taxon>Paracoccaceae</taxon>
        <taxon>Pseudoroseicyclus</taxon>
    </lineage>
</organism>
<dbReference type="SUPFAM" id="SSF56235">
    <property type="entry name" value="N-terminal nucleophile aminohydrolases (Ntn hydrolases)"/>
    <property type="match status" value="1"/>
</dbReference>
<dbReference type="PANTHER" id="PTHR43881">
    <property type="entry name" value="GAMMA-GLUTAMYLTRANSPEPTIDASE (AFU_ORTHOLOGUE AFUA_4G13580)"/>
    <property type="match status" value="1"/>
</dbReference>
<dbReference type="Gene3D" id="3.60.20.40">
    <property type="match status" value="1"/>
</dbReference>
<dbReference type="PRINTS" id="PR01210">
    <property type="entry name" value="GGTRANSPTASE"/>
</dbReference>
<dbReference type="InterPro" id="IPR052896">
    <property type="entry name" value="GGT-like_enzyme"/>
</dbReference>
<dbReference type="EMBL" id="JAAGAB010000001">
    <property type="protein sequence ID" value="NDU99562.1"/>
    <property type="molecule type" value="Genomic_DNA"/>
</dbReference>
<sequence>MRDFHLPGRSPVYAENGIVATSHPLAAKVGVQMLEAGGNAVDAALATAAMLGLCEPQMCGLGGDMFALVSRPGEEVVALNGSGRAPAGLSAEEMRGRGLKAVPESGVEAVTVPGAVDAFCRLSERYGRLGLAEVFAPAIRYAEAGVPMAPRVAFDLATSTAVLQGRARELYSDGGAPLRERALFRAPLQAELLRRIAAEGRAGFYEGEVAEDMVSSLRALGGTHTEEDVATTEATWGAPVGGTYKGVELLEHPPNGQGATAILMANILAHFDLPALAPFGAARAHLEAEATKLAYDTRNRVIADPDHTARLAHMLAPETAARLAALIRPDAVLPPALPGAEAVHRETVYLTVVDRERMAVSFIYSIYHGFGSGLASDRFGMLFQNRGAGFTLEAGHPNEAGGGKRPMHTIIPAMLRQEGRVTAAFGVMGGAYQPAGHARVLSNMVDYGMDPQSALDAPRSFAAGGRLKVERGYSENVRAELSALGHDVTVPDEPLGGAQMITIGADGVLEGASDPRKDGIALGY</sequence>
<dbReference type="InterPro" id="IPR029055">
    <property type="entry name" value="Ntn_hydrolases_N"/>
</dbReference>
<keyword evidence="1" id="KW-0808">Transferase</keyword>